<evidence type="ECO:0000256" key="3">
    <source>
        <dbReference type="ARBA" id="ARBA00022676"/>
    </source>
</evidence>
<keyword evidence="5 6" id="KW-0472">Membrane</keyword>
<evidence type="ECO:0000256" key="4">
    <source>
        <dbReference type="ARBA" id="ARBA00022679"/>
    </source>
</evidence>
<keyword evidence="6" id="KW-1133">Transmembrane helix</keyword>
<dbReference type="InterPro" id="IPR029044">
    <property type="entry name" value="Nucleotide-diphossugar_trans"/>
</dbReference>
<dbReference type="GO" id="GO:0005886">
    <property type="term" value="C:plasma membrane"/>
    <property type="evidence" value="ECO:0007669"/>
    <property type="project" value="UniProtKB-SubCell"/>
</dbReference>
<dbReference type="EMBL" id="CAEZYI010000008">
    <property type="protein sequence ID" value="CAB4714053.1"/>
    <property type="molecule type" value="Genomic_DNA"/>
</dbReference>
<gene>
    <name evidence="8" type="ORF">UFOPK2662_00278</name>
</gene>
<dbReference type="SUPFAM" id="SSF53448">
    <property type="entry name" value="Nucleotide-diphospho-sugar transferases"/>
    <property type="match status" value="1"/>
</dbReference>
<dbReference type="GO" id="GO:0016757">
    <property type="term" value="F:glycosyltransferase activity"/>
    <property type="evidence" value="ECO:0007669"/>
    <property type="project" value="UniProtKB-KW"/>
</dbReference>
<evidence type="ECO:0000256" key="1">
    <source>
        <dbReference type="ARBA" id="ARBA00004236"/>
    </source>
</evidence>
<feature type="transmembrane region" description="Helical" evidence="6">
    <location>
        <begin position="273"/>
        <end position="295"/>
    </location>
</feature>
<dbReference type="Pfam" id="PF00535">
    <property type="entry name" value="Glycos_transf_2"/>
    <property type="match status" value="1"/>
</dbReference>
<dbReference type="Gene3D" id="3.90.550.10">
    <property type="entry name" value="Spore Coat Polysaccharide Biosynthesis Protein SpsA, Chain A"/>
    <property type="match status" value="1"/>
</dbReference>
<keyword evidence="3" id="KW-0328">Glycosyltransferase</keyword>
<sequence>MYLLISLTVIIITLICLINFLTICEPATSSLIEESISVLIPVRNEEHNIHELVATLKSQTHLAHVEFIFLDDNSEDSTLRLLESELVGLDNFTIIKGAPLPEGWIGKTWALHQLLQASTGQVIVSIDADVRISSDAISRSVATLIQQGLDFLSPYPRQVTIGFAERLIQPLLQWSWMATLPLSIAKNSSRPSMAVANGQFFIVRRSALVQAGGYQSVKSDVLDDVFLARNLIRTNSHGTVINGASVASCRMYSSWNQIENGYAKSLNRAFGSYLGAIFAIVFLFLTGISPIVLALSGDQWGWVLYFLVVITRMMSALKSRGRIFDSLVHPLSSMVLIYLIVYSWLMRGTIQWKGRTV</sequence>
<dbReference type="InterPro" id="IPR001173">
    <property type="entry name" value="Glyco_trans_2-like"/>
</dbReference>
<dbReference type="PANTHER" id="PTHR43646">
    <property type="entry name" value="GLYCOSYLTRANSFERASE"/>
    <property type="match status" value="1"/>
</dbReference>
<comment type="subcellular location">
    <subcellularLocation>
        <location evidence="1">Cell membrane</location>
    </subcellularLocation>
</comment>
<proteinExistence type="predicted"/>
<protein>
    <submittedName>
        <fullName evidence="8">Unannotated protein</fullName>
    </submittedName>
</protein>
<feature type="domain" description="Glycosyltransferase 2-like" evidence="7">
    <location>
        <begin position="37"/>
        <end position="208"/>
    </location>
</feature>
<evidence type="ECO:0000256" key="6">
    <source>
        <dbReference type="SAM" id="Phobius"/>
    </source>
</evidence>
<organism evidence="8">
    <name type="scientific">freshwater metagenome</name>
    <dbReference type="NCBI Taxonomy" id="449393"/>
    <lineage>
        <taxon>unclassified sequences</taxon>
        <taxon>metagenomes</taxon>
        <taxon>ecological metagenomes</taxon>
    </lineage>
</organism>
<keyword evidence="6" id="KW-0812">Transmembrane</keyword>
<evidence type="ECO:0000313" key="8">
    <source>
        <dbReference type="EMBL" id="CAB4714053.1"/>
    </source>
</evidence>
<accession>A0A6J6QWQ2</accession>
<keyword evidence="2" id="KW-1003">Cell membrane</keyword>
<evidence type="ECO:0000259" key="7">
    <source>
        <dbReference type="Pfam" id="PF00535"/>
    </source>
</evidence>
<keyword evidence="4" id="KW-0808">Transferase</keyword>
<dbReference type="AlphaFoldDB" id="A0A6J6QWQ2"/>
<name>A0A6J6QWQ2_9ZZZZ</name>
<reference evidence="8" key="1">
    <citation type="submission" date="2020-05" db="EMBL/GenBank/DDBJ databases">
        <authorList>
            <person name="Chiriac C."/>
            <person name="Salcher M."/>
            <person name="Ghai R."/>
            <person name="Kavagutti S V."/>
        </authorList>
    </citation>
    <scope>NUCLEOTIDE SEQUENCE</scope>
</reference>
<dbReference type="PANTHER" id="PTHR43646:SF2">
    <property type="entry name" value="GLYCOSYLTRANSFERASE 2-LIKE DOMAIN-CONTAINING PROTEIN"/>
    <property type="match status" value="1"/>
</dbReference>
<feature type="transmembrane region" description="Helical" evidence="6">
    <location>
        <begin position="327"/>
        <end position="345"/>
    </location>
</feature>
<feature type="transmembrane region" description="Helical" evidence="6">
    <location>
        <begin position="302"/>
        <end position="321"/>
    </location>
</feature>
<evidence type="ECO:0000256" key="5">
    <source>
        <dbReference type="ARBA" id="ARBA00023136"/>
    </source>
</evidence>
<evidence type="ECO:0000256" key="2">
    <source>
        <dbReference type="ARBA" id="ARBA00022475"/>
    </source>
</evidence>